<evidence type="ECO:0000256" key="1">
    <source>
        <dbReference type="SAM" id="MobiDB-lite"/>
    </source>
</evidence>
<dbReference type="Proteomes" id="UP001596528">
    <property type="component" value="Unassembled WGS sequence"/>
</dbReference>
<proteinExistence type="predicted"/>
<dbReference type="NCBIfam" id="TIGR02832">
    <property type="entry name" value="spo_yunB"/>
    <property type="match status" value="1"/>
</dbReference>
<protein>
    <submittedName>
        <fullName evidence="2">Sporulation protein YunB</fullName>
    </submittedName>
</protein>
<dbReference type="EMBL" id="JBHTGQ010000018">
    <property type="protein sequence ID" value="MFC7749997.1"/>
    <property type="molecule type" value="Genomic_DNA"/>
</dbReference>
<name>A0ABW2V1F8_9BACL</name>
<dbReference type="InterPro" id="IPR014197">
    <property type="entry name" value="Sporulation_prot_YunB"/>
</dbReference>
<evidence type="ECO:0000313" key="2">
    <source>
        <dbReference type="EMBL" id="MFC7749997.1"/>
    </source>
</evidence>
<keyword evidence="3" id="KW-1185">Reference proteome</keyword>
<gene>
    <name evidence="2" type="primary">yunB</name>
    <name evidence="2" type="ORF">ACFQWB_08580</name>
</gene>
<evidence type="ECO:0000313" key="3">
    <source>
        <dbReference type="Proteomes" id="UP001596528"/>
    </source>
</evidence>
<organism evidence="2 3">
    <name type="scientific">Paenibacillus thermoaerophilus</name>
    <dbReference type="NCBI Taxonomy" id="1215385"/>
    <lineage>
        <taxon>Bacteria</taxon>
        <taxon>Bacillati</taxon>
        <taxon>Bacillota</taxon>
        <taxon>Bacilli</taxon>
        <taxon>Bacillales</taxon>
        <taxon>Paenibacillaceae</taxon>
        <taxon>Paenibacillus</taxon>
    </lineage>
</organism>
<reference evidence="3" key="1">
    <citation type="journal article" date="2019" name="Int. J. Syst. Evol. Microbiol.">
        <title>The Global Catalogue of Microorganisms (GCM) 10K type strain sequencing project: providing services to taxonomists for standard genome sequencing and annotation.</title>
        <authorList>
            <consortium name="The Broad Institute Genomics Platform"/>
            <consortium name="The Broad Institute Genome Sequencing Center for Infectious Disease"/>
            <person name="Wu L."/>
            <person name="Ma J."/>
        </authorList>
    </citation>
    <scope>NUCLEOTIDE SEQUENCE [LARGE SCALE GENOMIC DNA]</scope>
    <source>
        <strain evidence="3">JCM 18657</strain>
    </source>
</reference>
<sequence length="253" mass="28079">MWRRRWRSRSPRRRRKYKRWILLLAVILLVVQTMVVIERNLAPPLMHVAQMRLKQIATKAINKAITERMANTEGVDRLIDWRTDSGGKIKGFSLNYSAHMKVTADAINTVQSVLNELGEMPEHIPLGQAFDSSVIASFGPRIPVRLSPVGSVEANLQTRHHNAGINNLLVEVYIRIRAEVAIIIPFDSKPEVVETEVPISYVLVVGDVPAYFFDGKGNPSNGGNTAIPPSVSLPSLRMEPDEDATGVSAQTAP</sequence>
<feature type="region of interest" description="Disordered" evidence="1">
    <location>
        <begin position="222"/>
        <end position="253"/>
    </location>
</feature>
<dbReference type="RefSeq" id="WP_138788276.1">
    <property type="nucleotide sequence ID" value="NZ_JBHTGQ010000018.1"/>
</dbReference>
<accession>A0ABW2V1F8</accession>
<dbReference type="PIRSF" id="PIRSF021383">
    <property type="entry name" value="YunB"/>
    <property type="match status" value="1"/>
</dbReference>
<dbReference type="Pfam" id="PF09560">
    <property type="entry name" value="Spore_YunB"/>
    <property type="match status" value="1"/>
</dbReference>
<comment type="caution">
    <text evidence="2">The sequence shown here is derived from an EMBL/GenBank/DDBJ whole genome shotgun (WGS) entry which is preliminary data.</text>
</comment>